<dbReference type="Pfam" id="PF03828">
    <property type="entry name" value="PAP_assoc"/>
    <property type="match status" value="1"/>
</dbReference>
<keyword evidence="11" id="KW-1185">Reference proteome</keyword>
<protein>
    <recommendedName>
        <fullName evidence="3">polynucleotide adenylyltransferase</fullName>
        <ecNumber evidence="3">2.7.7.19</ecNumber>
    </recommendedName>
</protein>
<accession>A0A1M8A4A5</accession>
<evidence type="ECO:0000256" key="3">
    <source>
        <dbReference type="ARBA" id="ARBA00012388"/>
    </source>
</evidence>
<dbReference type="EC" id="2.7.7.19" evidence="3"/>
<feature type="compositionally biased region" description="Basic and acidic residues" evidence="7">
    <location>
        <begin position="459"/>
        <end position="472"/>
    </location>
</feature>
<dbReference type="InterPro" id="IPR002058">
    <property type="entry name" value="PAP_assoc"/>
</dbReference>
<sequence length="603" mass="67760">MSTAAEGPFFSAARPENEEFISLALDEIEDSSSHESVAGDDVQVDETVREHAAARNTPWSVDVPWHRCRNAAEMLHAEIDTFSKWISPTPEEHSARVMVIQLLQHALHSEWPDADVRSFGSQDTQLYLPQGDIDLVVLSKEMDQHSREHVLRRMASCLRAHKLARDIQVIARAKVPIIKFVCPLGHFHVDISINQANGLQAAQFVNRWLVKQPAIRPLVMVLKQFLQQRVLSEVFTGGLGSYSVTLLVLSFLQLHPKLQRGEISASQNLGVLLMELLELYGKNFGYDYCTIVVRGRGCYMSKMDSKMYDERKPFLLSIQDPHDPSNDISRGSFAIISVRSALGGAFDILHAALCERASDIQNFRRRQRILSDRQSQNTHTFFHPEDADHRLHLYSDNKEPESLLGSILGASKEMTKRRNEIKNLFESGTLQKRLAKFGYPVDTLDTVPSTSPANTAEMPQEKPAEERAREPVDDPIIVPPNGQPRRRLQQETMETSPESKYAPTGTRKRGADDPWSHPTKVQRVSDSESDEDLVAEDAPYVMESSESEAPPSSKAPKRPAKKRMLNMAGRAKRFVKSTASKLSKSDRIHFWNNKAGAAPSNDG</sequence>
<dbReference type="OMA" id="IIKFVCP"/>
<dbReference type="OrthoDB" id="273917at2759"/>
<feature type="region of interest" description="Disordered" evidence="7">
    <location>
        <begin position="443"/>
        <end position="584"/>
    </location>
</feature>
<dbReference type="GO" id="GO:1990817">
    <property type="term" value="F:poly(A) RNA polymerase activity"/>
    <property type="evidence" value="ECO:0007669"/>
    <property type="project" value="UniProtKB-EC"/>
</dbReference>
<evidence type="ECO:0000256" key="7">
    <source>
        <dbReference type="SAM" id="MobiDB-lite"/>
    </source>
</evidence>
<dbReference type="GO" id="GO:0043634">
    <property type="term" value="P:polyadenylation-dependent ncRNA catabolic process"/>
    <property type="evidence" value="ECO:0007669"/>
    <property type="project" value="TreeGrafter"/>
</dbReference>
<dbReference type="SUPFAM" id="SSF81631">
    <property type="entry name" value="PAP/OAS1 substrate-binding domain"/>
    <property type="match status" value="1"/>
</dbReference>
<evidence type="ECO:0000256" key="2">
    <source>
        <dbReference type="ARBA" id="ARBA00008593"/>
    </source>
</evidence>
<dbReference type="VEuPathDB" id="FungiDB:MSYG_1641"/>
<reference evidence="11" key="1">
    <citation type="journal article" date="2017" name="Nucleic Acids Res.">
        <title>Proteogenomics produces comprehensive and highly accurate protein-coding gene annotation in a complete genome assembly of Malassezia sympodialis.</title>
        <authorList>
            <person name="Zhu Y."/>
            <person name="Engstroem P.G."/>
            <person name="Tellgren-Roth C."/>
            <person name="Baudo C.D."/>
            <person name="Kennell J.C."/>
            <person name="Sun S."/>
            <person name="Billmyre R.B."/>
            <person name="Schroeder M.S."/>
            <person name="Andersson A."/>
            <person name="Holm T."/>
            <person name="Sigurgeirsson B."/>
            <person name="Wu G."/>
            <person name="Sankaranarayanan S.R."/>
            <person name="Siddharthan R."/>
            <person name="Sanyal K."/>
            <person name="Lundeberg J."/>
            <person name="Nystedt B."/>
            <person name="Boekhout T."/>
            <person name="Dawson T.L. Jr."/>
            <person name="Heitman J."/>
            <person name="Scheynius A."/>
            <person name="Lehtioe J."/>
        </authorList>
    </citation>
    <scope>NUCLEOTIDE SEQUENCE [LARGE SCALE GENOMIC DNA]</scope>
    <source>
        <strain evidence="11">ATCC 42132</strain>
    </source>
</reference>
<dbReference type="AlphaFoldDB" id="A0A1M8A4A5"/>
<dbReference type="STRING" id="1230383.A0A1M8A4A5"/>
<evidence type="ECO:0000256" key="6">
    <source>
        <dbReference type="ARBA" id="ARBA00022842"/>
    </source>
</evidence>
<evidence type="ECO:0000259" key="8">
    <source>
        <dbReference type="Pfam" id="PF03828"/>
    </source>
</evidence>
<dbReference type="GO" id="GO:0031499">
    <property type="term" value="C:TRAMP complex"/>
    <property type="evidence" value="ECO:0007669"/>
    <property type="project" value="TreeGrafter"/>
</dbReference>
<dbReference type="Proteomes" id="UP000186303">
    <property type="component" value="Chromosome 2"/>
</dbReference>
<comment type="similarity">
    <text evidence="2">Belongs to the DNA polymerase type-B-like family.</text>
</comment>
<evidence type="ECO:0000256" key="5">
    <source>
        <dbReference type="ARBA" id="ARBA00022723"/>
    </source>
</evidence>
<comment type="cofactor">
    <cofactor evidence="1">
        <name>Mn(2+)</name>
        <dbReference type="ChEBI" id="CHEBI:29035"/>
    </cofactor>
</comment>
<dbReference type="Pfam" id="PF22600">
    <property type="entry name" value="MTPAP-like_central"/>
    <property type="match status" value="1"/>
</dbReference>
<dbReference type="CDD" id="cd05402">
    <property type="entry name" value="NT_PAP_TUTase"/>
    <property type="match status" value="1"/>
</dbReference>
<dbReference type="EMBL" id="LT671822">
    <property type="protein sequence ID" value="SHO77300.1"/>
    <property type="molecule type" value="Genomic_DNA"/>
</dbReference>
<dbReference type="GO" id="GO:0046872">
    <property type="term" value="F:metal ion binding"/>
    <property type="evidence" value="ECO:0007669"/>
    <property type="project" value="UniProtKB-KW"/>
</dbReference>
<dbReference type="GO" id="GO:0005730">
    <property type="term" value="C:nucleolus"/>
    <property type="evidence" value="ECO:0007669"/>
    <property type="project" value="TreeGrafter"/>
</dbReference>
<dbReference type="FunFam" id="3.30.460.10:FF:000006">
    <property type="entry name" value="non-canonical poly(A) RNA polymerase PAPD5"/>
    <property type="match status" value="1"/>
</dbReference>
<feature type="domain" description="PAP-associated" evidence="8">
    <location>
        <begin position="268"/>
        <end position="326"/>
    </location>
</feature>
<dbReference type="FunFam" id="1.10.1410.10:FF:000003">
    <property type="entry name" value="non-canonical poly(A) RNA polymerase PAPD7"/>
    <property type="match status" value="1"/>
</dbReference>
<keyword evidence="4" id="KW-0808">Transferase</keyword>
<dbReference type="SUPFAM" id="SSF81301">
    <property type="entry name" value="Nucleotidyltransferase"/>
    <property type="match status" value="1"/>
</dbReference>
<dbReference type="InterPro" id="IPR045862">
    <property type="entry name" value="Trf4-like"/>
</dbReference>
<feature type="domain" description="Poly(A) RNA polymerase mitochondrial-like central palm" evidence="9">
    <location>
        <begin position="75"/>
        <end position="205"/>
    </location>
</feature>
<keyword evidence="5" id="KW-0479">Metal-binding</keyword>
<dbReference type="Gene3D" id="3.30.460.10">
    <property type="entry name" value="Beta Polymerase, domain 2"/>
    <property type="match status" value="1"/>
</dbReference>
<proteinExistence type="inferred from homology"/>
<feature type="compositionally biased region" description="Low complexity" evidence="7">
    <location>
        <begin position="543"/>
        <end position="554"/>
    </location>
</feature>
<dbReference type="InterPro" id="IPR054708">
    <property type="entry name" value="MTPAP-like_central"/>
</dbReference>
<keyword evidence="6" id="KW-0460">Magnesium</keyword>
<dbReference type="InterPro" id="IPR043519">
    <property type="entry name" value="NT_sf"/>
</dbReference>
<evidence type="ECO:0000256" key="1">
    <source>
        <dbReference type="ARBA" id="ARBA00001936"/>
    </source>
</evidence>
<dbReference type="GO" id="GO:0071035">
    <property type="term" value="P:nuclear polyadenylation-dependent rRNA catabolic process"/>
    <property type="evidence" value="ECO:0007669"/>
    <property type="project" value="UniProtKB-ARBA"/>
</dbReference>
<gene>
    <name evidence="10" type="ORF">MSYG_1641</name>
</gene>
<evidence type="ECO:0000256" key="4">
    <source>
        <dbReference type="ARBA" id="ARBA00022679"/>
    </source>
</evidence>
<name>A0A1M8A4A5_MALS4</name>
<organism evidence="10 11">
    <name type="scientific">Malassezia sympodialis (strain ATCC 42132)</name>
    <name type="common">Atopic eczema-associated yeast</name>
    <dbReference type="NCBI Taxonomy" id="1230383"/>
    <lineage>
        <taxon>Eukaryota</taxon>
        <taxon>Fungi</taxon>
        <taxon>Dikarya</taxon>
        <taxon>Basidiomycota</taxon>
        <taxon>Ustilaginomycotina</taxon>
        <taxon>Malasseziomycetes</taxon>
        <taxon>Malasseziales</taxon>
        <taxon>Malasseziaceae</taxon>
        <taxon>Malassezia</taxon>
    </lineage>
</organism>
<dbReference type="GO" id="GO:0003729">
    <property type="term" value="F:mRNA binding"/>
    <property type="evidence" value="ECO:0007669"/>
    <property type="project" value="TreeGrafter"/>
</dbReference>
<dbReference type="GO" id="GO:0010629">
    <property type="term" value="P:negative regulation of gene expression"/>
    <property type="evidence" value="ECO:0007669"/>
    <property type="project" value="UniProtKB-ARBA"/>
</dbReference>
<feature type="compositionally biased region" description="Basic residues" evidence="7">
    <location>
        <begin position="555"/>
        <end position="575"/>
    </location>
</feature>
<evidence type="ECO:0000313" key="11">
    <source>
        <dbReference type="Proteomes" id="UP000186303"/>
    </source>
</evidence>
<dbReference type="PANTHER" id="PTHR23092">
    <property type="entry name" value="POLY(A) RNA POLYMERASE"/>
    <property type="match status" value="1"/>
</dbReference>
<dbReference type="Gene3D" id="1.10.1410.10">
    <property type="match status" value="1"/>
</dbReference>
<evidence type="ECO:0000313" key="10">
    <source>
        <dbReference type="EMBL" id="SHO77300.1"/>
    </source>
</evidence>
<evidence type="ECO:0000259" key="9">
    <source>
        <dbReference type="Pfam" id="PF22600"/>
    </source>
</evidence>
<dbReference type="GO" id="GO:0031123">
    <property type="term" value="P:RNA 3'-end processing"/>
    <property type="evidence" value="ECO:0007669"/>
    <property type="project" value="UniProtKB-ARBA"/>
</dbReference>
<dbReference type="PANTHER" id="PTHR23092:SF15">
    <property type="entry name" value="INACTIVE NON-CANONICAL POLY(A) RNA POLYMERASE PROTEIN TRF4-2-RELATED"/>
    <property type="match status" value="1"/>
</dbReference>